<evidence type="ECO:0000256" key="1">
    <source>
        <dbReference type="ARBA" id="ARBA00004328"/>
    </source>
</evidence>
<dbReference type="Pfam" id="PF16903">
    <property type="entry name" value="Capsid_N"/>
    <property type="match status" value="1"/>
</dbReference>
<protein>
    <submittedName>
        <fullName evidence="5">Major capsid protein</fullName>
    </submittedName>
</protein>
<keyword evidence="3" id="KW-0946">Virion</keyword>
<dbReference type="EMBL" id="MN448299">
    <property type="protein sequence ID" value="QFG75151.1"/>
    <property type="molecule type" value="Genomic_DNA"/>
</dbReference>
<keyword evidence="2" id="KW-0167">Capsid protein</keyword>
<organism evidence="5">
    <name type="scientific">Megaviridae environmental sample</name>
    <dbReference type="NCBI Taxonomy" id="1737588"/>
    <lineage>
        <taxon>Viruses</taxon>
        <taxon>Varidnaviria</taxon>
        <taxon>Bamfordvirae</taxon>
        <taxon>Nucleocytoviricota</taxon>
        <taxon>Megaviricetes</taxon>
        <taxon>Imitervirales</taxon>
        <taxon>Mimiviridae</taxon>
        <taxon>environmental samples</taxon>
    </lineage>
</organism>
<proteinExistence type="predicted"/>
<dbReference type="Gene3D" id="2.70.9.20">
    <property type="entry name" value="Major capsid protein Vp54"/>
    <property type="match status" value="1"/>
</dbReference>
<reference evidence="5" key="1">
    <citation type="journal article" date="2019" name="Philos. Trans. R. Soc. Lond., B, Biol. Sci.">
        <title>Targeted metagenomic recovery of four divergent viruses reveals shared and distinctive characteristics of giant viruses of marine eukaryotes.</title>
        <authorList>
            <person name="Needham D.M."/>
            <person name="Poirier C."/>
            <person name="Hehenberger E."/>
            <person name="Jimenez V."/>
            <person name="Swalwell J.E."/>
            <person name="Santoro A.E."/>
            <person name="Worden A.Z."/>
        </authorList>
    </citation>
    <scope>NUCLEOTIDE SEQUENCE</scope>
    <source>
        <strain evidence="5">OPacV-421</strain>
    </source>
</reference>
<dbReference type="Gene3D" id="2.70.9.10">
    <property type="entry name" value="Adenovirus Type 2 Hexon, domain 4"/>
    <property type="match status" value="1"/>
</dbReference>
<dbReference type="GO" id="GO:0019028">
    <property type="term" value="C:viral capsid"/>
    <property type="evidence" value="ECO:0007669"/>
    <property type="project" value="UniProtKB-KW"/>
</dbReference>
<accession>A0A5J6VP73</accession>
<dbReference type="InterPro" id="IPR031654">
    <property type="entry name" value="Capsid_N"/>
</dbReference>
<dbReference type="InterPro" id="IPR038519">
    <property type="entry name" value="MCP_C_sf"/>
</dbReference>
<evidence type="ECO:0000256" key="2">
    <source>
        <dbReference type="ARBA" id="ARBA00022561"/>
    </source>
</evidence>
<evidence type="ECO:0000259" key="4">
    <source>
        <dbReference type="Pfam" id="PF16903"/>
    </source>
</evidence>
<dbReference type="InterPro" id="IPR016112">
    <property type="entry name" value="VP_dsDNA_II"/>
</dbReference>
<comment type="subcellular location">
    <subcellularLocation>
        <location evidence="1">Virion</location>
    </subcellularLocation>
</comment>
<sequence>MPGGLLNLIGVGEANVILNGNPKKSFWKATYSKYTNFGLQKFRIDYKGQRLLNFNESTTFSFSFPRHGDLIVDTFLAFKLPHIWSPLFPTTAYTNDTSSTFIPYEFKWIHNLGTKMIQEIEIMVGSTTIQKYSGDYLQSVIERDFDNSKRTVLNEMIKNTDTYNNPGKNDGGYAGKKNQVGYPNAVYDSSPGGAEPSIRGEYLYVPLNLWYMFNSKQAFPLVALQYNELAINITLRPVKELFRIRDVTSPEQNFNYIAPNPNNRFHQFYYFLQEPPANVNSVSGEDEIIYTEEDFYQSYVNRRIDWENDIHLISTYAFLDDQERELFAKNDQEYLIKNVYENIYHNVAESDKIETNSNGMVASWMWFARRSDVHLRNEWSNYTNWEYLNSNPSEFSIPNFSSDDITLLKNKVLPIGGKYLPPQPQEIVQYLKQQQKSYSNVVPIWPQQGSSNYLSNDFIDEIVYLSDQNENTLNYTTFGKFVFNNSEYKDSTFNGLSIGTYKITNNSNELITFYSNELHKFTISGNVQNIIQFKGKQLYYYKDNVTIEVHEPFSNLEMKNITNNNFQTNFVFVNTPTNFSNDVSLIKNLNKLYVYVPLEANLTSSLKFKVNKDICDATYLILNTKRSYRGIAAKIVLNVKTVITETLLDEIKQVFSAIQWNAEYTQMSNDNNMNSPLSIQITHNKQTITVSLFYKIKIILQDNHNPISVYGLINERNNPYVIDLSGTTLNMNDWEIDPIQSRYYINVKTNDVWSNVGGPEEGLSWTFLNKVDSNNLLLSKNRIQKNSIFGNYWGFPDKDGANLPYGFYTSGSYNENYQKTIIKYFTIIVDGKIREERLKSDIYIYLESLFKSNGLYGDGLYFYNFQLKSDPYSIQPSGAMNFSKFKKVEIEVELITPPIKQYTLYNTVCNTNVNNESDILAVKKDVNTDVFEYTYNIHLFEERYNILRFMGGTAGLMYHL</sequence>
<name>A0A5J6VP73_9VIRU</name>
<feature type="domain" description="Major capsid protein N-terminal" evidence="4">
    <location>
        <begin position="25"/>
        <end position="247"/>
    </location>
</feature>
<dbReference type="SUPFAM" id="SSF49749">
    <property type="entry name" value="Group II dsDNA viruses VP"/>
    <property type="match status" value="2"/>
</dbReference>
<evidence type="ECO:0000256" key="3">
    <source>
        <dbReference type="ARBA" id="ARBA00022844"/>
    </source>
</evidence>
<evidence type="ECO:0000313" key="5">
    <source>
        <dbReference type="EMBL" id="QFG75151.1"/>
    </source>
</evidence>